<accession>A0A4R3KP10</accession>
<dbReference type="Proteomes" id="UP000295807">
    <property type="component" value="Unassembled WGS sequence"/>
</dbReference>
<protein>
    <submittedName>
        <fullName evidence="1">DUF2927 family protein</fullName>
    </submittedName>
</protein>
<sequence length="455" mass="51673">MISYKRNRLIFWILGIHFLAIFPSCLQKNESTISSENLLYLKDKYSIETLNYFYETVFHEDDSKEKFDIVTKRDSDLTVAISGDPTEEEIGYVKRAISEINDFNLPIKLSLADTGESASMKIFFGDLKEVHAFLKLDSVSISNNDVDRHFGMGISTVYDGVIEEDEVGIYFAEKDLASSTRYKVVLEEIVQSLGVIGDSYNYPSSLFFQNYNPAKSLTPLDIDVLSLLYEPAIPANYTRESFEKNFADELYVVNSHRKIQNVLEKYPQTSYDDVEKCFTNGVLLKHPKETNIYLYGDTQKKDSLIIEDAILALNEISPNINLKLTESPAIEPDHGIVLVFRQLNHQKAPIHGKNEAIAGISCMFQKLIKNKIVLSFNATEHAQELRQRSIVDAIYYGLVPIAQEPSRTNELFKAKGSGIEFAPRYASLLKLIYSNEFIDGLKLSDFTEIKMSMGK</sequence>
<proteinExistence type="predicted"/>
<dbReference type="AlphaFoldDB" id="A0A4R3KP10"/>
<keyword evidence="2" id="KW-1185">Reference proteome</keyword>
<dbReference type="InterPro" id="IPR021323">
    <property type="entry name" value="DUF2927"/>
</dbReference>
<reference evidence="1 2" key="1">
    <citation type="submission" date="2019-03" db="EMBL/GenBank/DDBJ databases">
        <title>Genomic Encyclopedia of Type Strains, Phase IV (KMG-IV): sequencing the most valuable type-strain genomes for metagenomic binning, comparative biology and taxonomic classification.</title>
        <authorList>
            <person name="Goeker M."/>
        </authorList>
    </citation>
    <scope>NUCLEOTIDE SEQUENCE [LARGE SCALE GENOMIC DNA]</scope>
    <source>
        <strain evidence="1 2">DSM 21100</strain>
    </source>
</reference>
<dbReference type="Pfam" id="PF11150">
    <property type="entry name" value="DUF2927"/>
    <property type="match status" value="1"/>
</dbReference>
<gene>
    <name evidence="1" type="ORF">EDD80_10890</name>
</gene>
<evidence type="ECO:0000313" key="2">
    <source>
        <dbReference type="Proteomes" id="UP000295807"/>
    </source>
</evidence>
<dbReference type="EMBL" id="SMAD01000008">
    <property type="protein sequence ID" value="TCS86298.1"/>
    <property type="molecule type" value="Genomic_DNA"/>
</dbReference>
<organism evidence="1 2">
    <name type="scientific">Anseongella ginsenosidimutans</name>
    <dbReference type="NCBI Taxonomy" id="496056"/>
    <lineage>
        <taxon>Bacteria</taxon>
        <taxon>Pseudomonadati</taxon>
        <taxon>Bacteroidota</taxon>
        <taxon>Sphingobacteriia</taxon>
        <taxon>Sphingobacteriales</taxon>
        <taxon>Sphingobacteriaceae</taxon>
        <taxon>Anseongella</taxon>
    </lineage>
</organism>
<comment type="caution">
    <text evidence="1">The sequence shown here is derived from an EMBL/GenBank/DDBJ whole genome shotgun (WGS) entry which is preliminary data.</text>
</comment>
<name>A0A4R3KP10_9SPHI</name>
<evidence type="ECO:0000313" key="1">
    <source>
        <dbReference type="EMBL" id="TCS86298.1"/>
    </source>
</evidence>